<feature type="region of interest" description="Disordered" evidence="1">
    <location>
        <begin position="1"/>
        <end position="23"/>
    </location>
</feature>
<accession>A0A0S4L9K3</accession>
<dbReference type="RefSeq" id="WP_090745560.1">
    <property type="nucleotide sequence ID" value="NZ_CZQA01000001.1"/>
</dbReference>
<gene>
    <name evidence="3" type="ORF">COMA1_11385</name>
</gene>
<dbReference type="PANTHER" id="PTHR43162:SF1">
    <property type="entry name" value="PRESTALK A DIFFERENTIATION PROTEIN A"/>
    <property type="match status" value="1"/>
</dbReference>
<evidence type="ECO:0000256" key="1">
    <source>
        <dbReference type="SAM" id="MobiDB-lite"/>
    </source>
</evidence>
<dbReference type="InterPro" id="IPR016040">
    <property type="entry name" value="NAD(P)-bd_dom"/>
</dbReference>
<feature type="region of interest" description="Disordered" evidence="1">
    <location>
        <begin position="521"/>
        <end position="545"/>
    </location>
</feature>
<dbReference type="STRING" id="1742972.COMA1_11385"/>
<dbReference type="Pfam" id="PF11066">
    <property type="entry name" value="DUF2867"/>
    <property type="match status" value="1"/>
</dbReference>
<feature type="compositionally biased region" description="Polar residues" evidence="1">
    <location>
        <begin position="534"/>
        <end position="545"/>
    </location>
</feature>
<dbReference type="PANTHER" id="PTHR43162">
    <property type="match status" value="1"/>
</dbReference>
<evidence type="ECO:0000313" key="3">
    <source>
        <dbReference type="EMBL" id="CUS33871.1"/>
    </source>
</evidence>
<dbReference type="InterPro" id="IPR021295">
    <property type="entry name" value="DUF2867"/>
</dbReference>
<reference evidence="3 4" key="1">
    <citation type="submission" date="2015-10" db="EMBL/GenBank/DDBJ databases">
        <authorList>
            <person name="Gilbert D.G."/>
        </authorList>
    </citation>
    <scope>NUCLEOTIDE SEQUENCE [LARGE SCALE GENOMIC DNA]</scope>
    <source>
        <strain evidence="3">COMA1</strain>
    </source>
</reference>
<name>A0A0S4L9K3_9BACT</name>
<proteinExistence type="predicted"/>
<keyword evidence="4" id="KW-1185">Reference proteome</keyword>
<evidence type="ECO:0000313" key="4">
    <source>
        <dbReference type="Proteomes" id="UP000199032"/>
    </source>
</evidence>
<evidence type="ECO:0000259" key="2">
    <source>
        <dbReference type="Pfam" id="PF13460"/>
    </source>
</evidence>
<dbReference type="OrthoDB" id="9774199at2"/>
<feature type="compositionally biased region" description="Polar residues" evidence="1">
    <location>
        <begin position="1"/>
        <end position="21"/>
    </location>
</feature>
<organism evidence="3 4">
    <name type="scientific">Candidatus Nitrospira nitrosa</name>
    <dbReference type="NCBI Taxonomy" id="1742972"/>
    <lineage>
        <taxon>Bacteria</taxon>
        <taxon>Pseudomonadati</taxon>
        <taxon>Nitrospirota</taxon>
        <taxon>Nitrospiria</taxon>
        <taxon>Nitrospirales</taxon>
        <taxon>Nitrospiraceae</taxon>
        <taxon>Nitrospira</taxon>
    </lineage>
</organism>
<dbReference type="Proteomes" id="UP000199032">
    <property type="component" value="Unassembled WGS sequence"/>
</dbReference>
<dbReference type="EMBL" id="CZQA01000001">
    <property type="protein sequence ID" value="CUS33871.1"/>
    <property type="molecule type" value="Genomic_DNA"/>
</dbReference>
<dbReference type="AlphaFoldDB" id="A0A0S4L9K3"/>
<dbReference type="SUPFAM" id="SSF51735">
    <property type="entry name" value="NAD(P)-binding Rossmann-fold domains"/>
    <property type="match status" value="1"/>
</dbReference>
<feature type="domain" description="NAD(P)-binding" evidence="2">
    <location>
        <begin position="34"/>
        <end position="163"/>
    </location>
</feature>
<dbReference type="InterPro" id="IPR036291">
    <property type="entry name" value="NAD(P)-bd_dom_sf"/>
</dbReference>
<dbReference type="Gene3D" id="3.40.50.720">
    <property type="entry name" value="NAD(P)-binding Rossmann-like Domain"/>
    <property type="match status" value="1"/>
</dbReference>
<sequence>MGGAQVNTGSTVDRGQSNESPAATPRASLILLTGASGYIGGRLLPSLEQQGYRLRCLARHPEILKPRVGPSTEVVAGDVLDRASLEHALRGVDVAYYMVHSMSSIGSFEDTDRRAARNFGEVAKAAGVKGLIYVGGLGRDDEQLSAHLRSRHEVGDILRQSGLPVCEFRASAVIGSGSASFELIRGLVERLPIMLTPKWVKGKAQPIAIDDLLDYLMEALRIPVAEYRIYEVGGADQVSYADMMRAYGRQRGLSPLIIPVPVLTPWLSALWLGLVTPLYARIGRAIIASIVHVTVVRDRTALTTFPVRPMGIDEAIRRALAQEEKHFSATRWSDAISSSGRLPSWGGVRFGTRIVDSRTLTVHAPASAVFKCIERLGGDHGWYAWNWLWHLRGFIDLLQGGVGMRRGRPSASSLRVGDTVDTFRVEAIEPNRRLRLKSEMALPGRAWLEFEVTELGSVTQIRQTAIFDPVGLKGQLYWYSLYVPHEFVFNGMIRGIARAALREVGAIDNRRIQSRIGRSYGISSDTQSADHSKSPGTLNHASQKPSGVTTKMTLRLGILLLSILLTASFLQAGPIDIPDHSDQSTFRLVHEVEHEVDHAWEVYHRAALGGTVASPKLQAEIEEHLHQARTLITQAQEEVNQGDTGRVASLVKQVRIHTTHAIEGSRESKQ</sequence>
<dbReference type="SUPFAM" id="SSF55961">
    <property type="entry name" value="Bet v1-like"/>
    <property type="match status" value="1"/>
</dbReference>
<dbReference type="Pfam" id="PF13460">
    <property type="entry name" value="NAD_binding_10"/>
    <property type="match status" value="1"/>
</dbReference>
<dbReference type="InterPro" id="IPR051604">
    <property type="entry name" value="Ergot_Alk_Oxidoreductase"/>
</dbReference>
<protein>
    <submittedName>
        <fullName evidence="3">Oxidoreductase (Modular protein)</fullName>
    </submittedName>
</protein>